<name>A0A4Z2CG88_9TELE</name>
<evidence type="ECO:0000256" key="1">
    <source>
        <dbReference type="SAM" id="SignalP"/>
    </source>
</evidence>
<dbReference type="Proteomes" id="UP000516260">
    <property type="component" value="Chromosome 1"/>
</dbReference>
<comment type="caution">
    <text evidence="2">The sequence shown here is derived from an EMBL/GenBank/DDBJ whole genome shotgun (WGS) entry which is preliminary data.</text>
</comment>
<sequence>MGADLLSLPRLVLNLTVKAALAGNVAHRDEARLLDSKPRPLFNTQLLCPMRILVRLIDVQADQWAEGFSLRHTWLICNLPRRPRRRRENVALVAPDRSRISGALGRSSPSFDRRSQE</sequence>
<dbReference type="EMBL" id="SWLE01000001">
    <property type="protein sequence ID" value="TNN03239.1"/>
    <property type="molecule type" value="Genomic_DNA"/>
</dbReference>
<evidence type="ECO:0000313" key="3">
    <source>
        <dbReference type="Proteomes" id="UP000516260"/>
    </source>
</evidence>
<organism evidence="2 3">
    <name type="scientific">Takifugu bimaculatus</name>
    <dbReference type="NCBI Taxonomy" id="433685"/>
    <lineage>
        <taxon>Eukaryota</taxon>
        <taxon>Metazoa</taxon>
        <taxon>Chordata</taxon>
        <taxon>Craniata</taxon>
        <taxon>Vertebrata</taxon>
        <taxon>Euteleostomi</taxon>
        <taxon>Actinopterygii</taxon>
        <taxon>Neopterygii</taxon>
        <taxon>Teleostei</taxon>
        <taxon>Neoteleostei</taxon>
        <taxon>Acanthomorphata</taxon>
        <taxon>Eupercaria</taxon>
        <taxon>Tetraodontiformes</taxon>
        <taxon>Tetradontoidea</taxon>
        <taxon>Tetraodontidae</taxon>
        <taxon>Takifugu</taxon>
    </lineage>
</organism>
<proteinExistence type="predicted"/>
<accession>A0A4Z2CG88</accession>
<feature type="chain" id="PRO_5021371541" evidence="1">
    <location>
        <begin position="23"/>
        <end position="117"/>
    </location>
</feature>
<dbReference type="AlphaFoldDB" id="A0A4Z2CG88"/>
<keyword evidence="3" id="KW-1185">Reference proteome</keyword>
<gene>
    <name evidence="2" type="ORF">fugu_000268</name>
</gene>
<protein>
    <submittedName>
        <fullName evidence="2">Uncharacterized protein</fullName>
    </submittedName>
</protein>
<keyword evidence="1" id="KW-0732">Signal</keyword>
<reference evidence="2 3" key="1">
    <citation type="submission" date="2019-04" db="EMBL/GenBank/DDBJ databases">
        <title>The sequence and de novo assembly of Takifugu bimaculatus genome using PacBio and Hi-C technologies.</title>
        <authorList>
            <person name="Xu P."/>
            <person name="Liu B."/>
            <person name="Zhou Z."/>
        </authorList>
    </citation>
    <scope>NUCLEOTIDE SEQUENCE [LARGE SCALE GENOMIC DNA]</scope>
    <source>
        <strain evidence="2">TB-2018</strain>
        <tissue evidence="2">Muscle</tissue>
    </source>
</reference>
<feature type="signal peptide" evidence="1">
    <location>
        <begin position="1"/>
        <end position="22"/>
    </location>
</feature>
<evidence type="ECO:0000313" key="2">
    <source>
        <dbReference type="EMBL" id="TNN03239.1"/>
    </source>
</evidence>